<dbReference type="Pfam" id="PF00078">
    <property type="entry name" value="RVT_1"/>
    <property type="match status" value="1"/>
</dbReference>
<dbReference type="Pfam" id="PF17921">
    <property type="entry name" value="Integrase_H2C2"/>
    <property type="match status" value="1"/>
</dbReference>
<feature type="region of interest" description="Disordered" evidence="2">
    <location>
        <begin position="515"/>
        <end position="542"/>
    </location>
</feature>
<evidence type="ECO:0000256" key="1">
    <source>
        <dbReference type="ARBA" id="ARBA00012493"/>
    </source>
</evidence>
<dbReference type="EnsemblMetazoa" id="PPAI008846-RA">
    <property type="protein sequence ID" value="PPAI008846-PA"/>
    <property type="gene ID" value="PPAI008846"/>
</dbReference>
<dbReference type="FunFam" id="3.30.420.10:FF:000063">
    <property type="entry name" value="Retrovirus-related Pol polyprotein from transposon 297-like Protein"/>
    <property type="match status" value="1"/>
</dbReference>
<feature type="compositionally biased region" description="Basic and acidic residues" evidence="2">
    <location>
        <begin position="588"/>
        <end position="598"/>
    </location>
</feature>
<dbReference type="VEuPathDB" id="VectorBase:PPAI008846"/>
<dbReference type="InterPro" id="IPR000477">
    <property type="entry name" value="RT_dom"/>
</dbReference>
<feature type="region of interest" description="Disordered" evidence="2">
    <location>
        <begin position="579"/>
        <end position="652"/>
    </location>
</feature>
<dbReference type="InterPro" id="IPR036397">
    <property type="entry name" value="RNaseH_sf"/>
</dbReference>
<evidence type="ECO:0000256" key="2">
    <source>
        <dbReference type="SAM" id="MobiDB-lite"/>
    </source>
</evidence>
<dbReference type="Gene3D" id="3.10.10.10">
    <property type="entry name" value="HIV Type 1 Reverse Transcriptase, subunit A, domain 1"/>
    <property type="match status" value="1"/>
</dbReference>
<dbReference type="GO" id="GO:0042575">
    <property type="term" value="C:DNA polymerase complex"/>
    <property type="evidence" value="ECO:0007669"/>
    <property type="project" value="UniProtKB-ARBA"/>
</dbReference>
<name>A0A1B0DKQ2_PHLPP</name>
<evidence type="ECO:0000313" key="4">
    <source>
        <dbReference type="EnsemblMetazoa" id="PPAI008846-PA"/>
    </source>
</evidence>
<dbReference type="VEuPathDB" id="VectorBase:PPAPM1_006898"/>
<evidence type="ECO:0000313" key="5">
    <source>
        <dbReference type="Proteomes" id="UP000092462"/>
    </source>
</evidence>
<dbReference type="GO" id="GO:0015074">
    <property type="term" value="P:DNA integration"/>
    <property type="evidence" value="ECO:0007669"/>
    <property type="project" value="InterPro"/>
</dbReference>
<dbReference type="Gene3D" id="3.30.420.10">
    <property type="entry name" value="Ribonuclease H-like superfamily/Ribonuclease H"/>
    <property type="match status" value="1"/>
</dbReference>
<dbReference type="Pfam" id="PF00665">
    <property type="entry name" value="rve"/>
    <property type="match status" value="1"/>
</dbReference>
<dbReference type="FunFam" id="1.10.340.70:FF:000003">
    <property type="entry name" value="Protein CBG25708"/>
    <property type="match status" value="1"/>
</dbReference>
<accession>A0A1B0DKQ2</accession>
<feature type="domain" description="Integrase catalytic" evidence="3">
    <location>
        <begin position="331"/>
        <end position="443"/>
    </location>
</feature>
<dbReference type="InterPro" id="IPR001584">
    <property type="entry name" value="Integrase_cat-core"/>
</dbReference>
<dbReference type="PANTHER" id="PTHR37984">
    <property type="entry name" value="PROTEIN CBG26694"/>
    <property type="match status" value="1"/>
</dbReference>
<dbReference type="GO" id="GO:0003964">
    <property type="term" value="F:RNA-directed DNA polymerase activity"/>
    <property type="evidence" value="ECO:0007669"/>
    <property type="project" value="UniProtKB-EC"/>
</dbReference>
<dbReference type="SUPFAM" id="SSF53098">
    <property type="entry name" value="Ribonuclease H-like"/>
    <property type="match status" value="1"/>
</dbReference>
<dbReference type="Proteomes" id="UP000092462">
    <property type="component" value="Unassembled WGS sequence"/>
</dbReference>
<protein>
    <recommendedName>
        <fullName evidence="1">RNA-directed DNA polymerase</fullName>
        <ecNumber evidence="1">2.7.7.49</ecNumber>
    </recommendedName>
</protein>
<dbReference type="InterPro" id="IPR041588">
    <property type="entry name" value="Integrase_H2C2"/>
</dbReference>
<keyword evidence="5" id="KW-1185">Reference proteome</keyword>
<dbReference type="InterPro" id="IPR050951">
    <property type="entry name" value="Retrovirus_Pol_polyprotein"/>
</dbReference>
<dbReference type="PROSITE" id="PS50994">
    <property type="entry name" value="INTEGRASE"/>
    <property type="match status" value="1"/>
</dbReference>
<dbReference type="AlphaFoldDB" id="A0A1B0DKQ2"/>
<dbReference type="EMBL" id="AJVK01068231">
    <property type="status" value="NOT_ANNOTATED_CDS"/>
    <property type="molecule type" value="Genomic_DNA"/>
</dbReference>
<dbReference type="InterPro" id="IPR012337">
    <property type="entry name" value="RNaseH-like_sf"/>
</dbReference>
<sequence length="652" mass="74208">RVQLQCKIRKKVIPLWFQVIGGDRNCIIDGKSAVKAGLIAKINEVAVDEKVFSGLGQLKNFEYDAELIENPTFVIHPARNVPYRLKEDVKKEIDQMVEMGVVEPCTEATDAVSPMVVVKRKGKLRICADLTDVNSNIKRRHYPLTGIDQVAANVSGSRHFTILDCKKGFWQIPLSKKTSRLCTFATPWGRFSYRRLPFGLVSAPELFQRMSTQEDPVLNKLIKFIMKGWPETSDEVPKSIRNYFTFREELSFTEGLIFKGDKVVVPETERKGALKNIHAGHIGVQASLRRARDFLYWPGMNSEITDMIGKCLICERNQRTNQKETLMMKRIPEYPFEIIATDLFTFKKQEYILMVDSYSGYFDFKCLKKTGSSAVIKFLKDKFADHGIPQEVHSDGGPQFASKEFKKFAKEWKFDHVQSSPYFARSNGLAERYVQTAKKLLKKCREDGQDVKLALLLSRNTPGDGLKSPAERLFSRKTRNPLCVNRNLLMPKVVEDNSKKLQEKREQQKKYGDIGAKDFEELPEGERVRVQERDKSWSTGTIKQQKSGRSYIVAMDDGRIIWRNRHFLQRSKLEESLLASETQSPVHEPIETSSDRAIVDVTPSDPLPKPVNDTPVQLAESSSSAGIQSPARAPVITTRSGRVVKPPDRLNL</sequence>
<dbReference type="PANTHER" id="PTHR37984:SF8">
    <property type="entry name" value="CCHC-TYPE DOMAIN-CONTAINING PROTEIN"/>
    <property type="match status" value="1"/>
</dbReference>
<dbReference type="VEuPathDB" id="VectorBase:PPAPM1_008263"/>
<dbReference type="VEuPathDB" id="VectorBase:PPAPM1_004438"/>
<dbReference type="Gene3D" id="1.10.340.70">
    <property type="match status" value="1"/>
</dbReference>
<reference evidence="4" key="1">
    <citation type="submission" date="2022-08" db="UniProtKB">
        <authorList>
            <consortium name="EnsemblMetazoa"/>
        </authorList>
    </citation>
    <scope>IDENTIFICATION</scope>
    <source>
        <strain evidence="4">Israel</strain>
    </source>
</reference>
<dbReference type="CDD" id="cd01647">
    <property type="entry name" value="RT_LTR"/>
    <property type="match status" value="1"/>
</dbReference>
<organism evidence="4 5">
    <name type="scientific">Phlebotomus papatasi</name>
    <name type="common">Sandfly</name>
    <dbReference type="NCBI Taxonomy" id="29031"/>
    <lineage>
        <taxon>Eukaryota</taxon>
        <taxon>Metazoa</taxon>
        <taxon>Ecdysozoa</taxon>
        <taxon>Arthropoda</taxon>
        <taxon>Hexapoda</taxon>
        <taxon>Insecta</taxon>
        <taxon>Pterygota</taxon>
        <taxon>Neoptera</taxon>
        <taxon>Endopterygota</taxon>
        <taxon>Diptera</taxon>
        <taxon>Nematocera</taxon>
        <taxon>Psychodoidea</taxon>
        <taxon>Psychodidae</taxon>
        <taxon>Phlebotomus</taxon>
        <taxon>Phlebotomus</taxon>
    </lineage>
</organism>
<proteinExistence type="predicted"/>
<evidence type="ECO:0000259" key="3">
    <source>
        <dbReference type="PROSITE" id="PS50994"/>
    </source>
</evidence>
<dbReference type="EC" id="2.7.7.49" evidence="1"/>
<dbReference type="GO" id="GO:0003676">
    <property type="term" value="F:nucleic acid binding"/>
    <property type="evidence" value="ECO:0007669"/>
    <property type="project" value="InterPro"/>
</dbReference>
<dbReference type="SUPFAM" id="SSF56672">
    <property type="entry name" value="DNA/RNA polymerases"/>
    <property type="match status" value="1"/>
</dbReference>
<feature type="compositionally biased region" description="Basic and acidic residues" evidence="2">
    <location>
        <begin position="515"/>
        <end position="536"/>
    </location>
</feature>
<dbReference type="InterPro" id="IPR043502">
    <property type="entry name" value="DNA/RNA_pol_sf"/>
</dbReference>